<dbReference type="SUPFAM" id="SSF54791">
    <property type="entry name" value="Eukaryotic type KH-domain (KH-domain type I)"/>
    <property type="match status" value="1"/>
</dbReference>
<organism evidence="5">
    <name type="scientific">Lamprotornis superbus</name>
    <dbReference type="NCBI Taxonomy" id="245042"/>
    <lineage>
        <taxon>Eukaryota</taxon>
        <taxon>Metazoa</taxon>
        <taxon>Chordata</taxon>
        <taxon>Craniata</taxon>
        <taxon>Vertebrata</taxon>
        <taxon>Euteleostomi</taxon>
        <taxon>Archelosauria</taxon>
        <taxon>Archosauria</taxon>
        <taxon>Dinosauria</taxon>
        <taxon>Saurischia</taxon>
        <taxon>Theropoda</taxon>
        <taxon>Coelurosauria</taxon>
        <taxon>Aves</taxon>
        <taxon>Neognathae</taxon>
        <taxon>Neoaves</taxon>
        <taxon>Telluraves</taxon>
        <taxon>Australaves</taxon>
        <taxon>Passeriformes</taxon>
        <taxon>Sturnidae</taxon>
        <taxon>Lamprotornis</taxon>
    </lineage>
</organism>
<dbReference type="CDD" id="cd22395">
    <property type="entry name" value="KH-I_AKAP1"/>
    <property type="match status" value="1"/>
</dbReference>
<protein>
    <recommendedName>
        <fullName evidence="4">K Homology domain-containing protein</fullName>
    </recommendedName>
</protein>
<feature type="compositionally biased region" description="Basic and acidic residues" evidence="2">
    <location>
        <begin position="171"/>
        <end position="182"/>
    </location>
</feature>
<dbReference type="SMART" id="SM00322">
    <property type="entry name" value="KH"/>
    <property type="match status" value="1"/>
</dbReference>
<feature type="region of interest" description="Disordered" evidence="2">
    <location>
        <begin position="490"/>
        <end position="615"/>
    </location>
</feature>
<feature type="compositionally biased region" description="Basic and acidic residues" evidence="2">
    <location>
        <begin position="193"/>
        <end position="202"/>
    </location>
</feature>
<feature type="region of interest" description="Disordered" evidence="2">
    <location>
        <begin position="321"/>
        <end position="347"/>
    </location>
</feature>
<reference evidence="5" key="1">
    <citation type="submission" date="2020-10" db="EMBL/GenBank/DDBJ databases">
        <title>Feather gene expression reveals the developmental basis of iridescence in African starlings.</title>
        <authorList>
            <person name="Rubenstein D.R."/>
        </authorList>
    </citation>
    <scope>NUCLEOTIDE SEQUENCE</scope>
    <source>
        <strain evidence="5">SS15</strain>
        <tissue evidence="5">Liver</tissue>
    </source>
</reference>
<comment type="caution">
    <text evidence="5">The sequence shown here is derived from an EMBL/GenBank/DDBJ whole genome shotgun (WGS) entry which is preliminary data.</text>
</comment>
<feature type="transmembrane region" description="Helical" evidence="3">
    <location>
        <begin position="80"/>
        <end position="98"/>
    </location>
</feature>
<evidence type="ECO:0000256" key="1">
    <source>
        <dbReference type="PROSITE-ProRule" id="PRU00117"/>
    </source>
</evidence>
<feature type="domain" description="K Homology" evidence="4">
    <location>
        <begin position="641"/>
        <end position="711"/>
    </location>
</feature>
<evidence type="ECO:0000313" key="6">
    <source>
        <dbReference type="EMBL" id="KAI1231714.1"/>
    </source>
</evidence>
<feature type="region of interest" description="Disordered" evidence="2">
    <location>
        <begin position="151"/>
        <end position="212"/>
    </location>
</feature>
<dbReference type="AlphaFoldDB" id="A0A835U103"/>
<evidence type="ECO:0000313" key="5">
    <source>
        <dbReference type="EMBL" id="KAG0124439.1"/>
    </source>
</evidence>
<keyword evidence="3" id="KW-0812">Transmembrane</keyword>
<dbReference type="EMBL" id="JADDUC010000024">
    <property type="protein sequence ID" value="KAG0124439.1"/>
    <property type="molecule type" value="Genomic_DNA"/>
</dbReference>
<dbReference type="InterPro" id="IPR050621">
    <property type="entry name" value="Tudor_domain_containing"/>
</dbReference>
<dbReference type="InterPro" id="IPR036612">
    <property type="entry name" value="KH_dom_type_1_sf"/>
</dbReference>
<dbReference type="PROSITE" id="PS50084">
    <property type="entry name" value="KH_TYPE_1"/>
    <property type="match status" value="1"/>
</dbReference>
<keyword evidence="3" id="KW-1133">Transmembrane helix</keyword>
<feature type="compositionally biased region" description="Basic and acidic residues" evidence="2">
    <location>
        <begin position="270"/>
        <end position="279"/>
    </location>
</feature>
<reference evidence="6 7" key="2">
    <citation type="journal article" date="2021" name="J. Hered.">
        <title>Feather Gene Expression Elucidates the Developmental Basis of Plumage Iridescence in African Starlings.</title>
        <authorList>
            <person name="Rubenstein D.R."/>
            <person name="Corvelo A."/>
            <person name="MacManes M.D."/>
            <person name="Maia R."/>
            <person name="Narzisi G."/>
            <person name="Rousaki A."/>
            <person name="Vandenabeele P."/>
            <person name="Shawkey M.D."/>
            <person name="Solomon J."/>
        </authorList>
    </citation>
    <scope>NUCLEOTIDE SEQUENCE [LARGE SCALE GENOMIC DNA]</scope>
    <source>
        <strain evidence="6">SS15</strain>
    </source>
</reference>
<feature type="compositionally biased region" description="Polar residues" evidence="2">
    <location>
        <begin position="529"/>
        <end position="557"/>
    </location>
</feature>
<dbReference type="Proteomes" id="UP000618051">
    <property type="component" value="Unassembled WGS sequence"/>
</dbReference>
<evidence type="ECO:0000256" key="3">
    <source>
        <dbReference type="SAM" id="Phobius"/>
    </source>
</evidence>
<keyword evidence="1" id="KW-0694">RNA-binding</keyword>
<accession>A0A835U103</accession>
<evidence type="ECO:0000259" key="4">
    <source>
        <dbReference type="SMART" id="SM00322"/>
    </source>
</evidence>
<dbReference type="InterPro" id="IPR004088">
    <property type="entry name" value="KH_dom_type_1"/>
</dbReference>
<proteinExistence type="predicted"/>
<dbReference type="Gene3D" id="2.40.50.90">
    <property type="match status" value="1"/>
</dbReference>
<gene>
    <name evidence="6" type="ORF">IHE44_0007346</name>
    <name evidence="5" type="ORF">IHE44_006178</name>
</gene>
<dbReference type="InterPro" id="IPR035437">
    <property type="entry name" value="SNase_OB-fold_sf"/>
</dbReference>
<dbReference type="InterPro" id="IPR047368">
    <property type="entry name" value="KH-I_AKAP1"/>
</dbReference>
<keyword evidence="7" id="KW-1185">Reference proteome</keyword>
<feature type="compositionally biased region" description="Basic and acidic residues" evidence="2">
    <location>
        <begin position="491"/>
        <end position="502"/>
    </location>
</feature>
<dbReference type="GO" id="GO:0034237">
    <property type="term" value="F:protein kinase A regulatory subunit binding"/>
    <property type="evidence" value="ECO:0007669"/>
    <property type="project" value="TreeGrafter"/>
</dbReference>
<dbReference type="GO" id="GO:0003723">
    <property type="term" value="F:RNA binding"/>
    <property type="evidence" value="ECO:0007669"/>
    <property type="project" value="UniProtKB-UniRule"/>
</dbReference>
<feature type="region of interest" description="Disordered" evidence="2">
    <location>
        <begin position="448"/>
        <end position="476"/>
    </location>
</feature>
<keyword evidence="3" id="KW-0472">Membrane</keyword>
<evidence type="ECO:0000313" key="7">
    <source>
        <dbReference type="Proteomes" id="UP000618051"/>
    </source>
</evidence>
<dbReference type="PANTHER" id="PTHR22948">
    <property type="entry name" value="TUDOR DOMAIN CONTAINING PROTEIN"/>
    <property type="match status" value="1"/>
</dbReference>
<dbReference type="InterPro" id="IPR004087">
    <property type="entry name" value="KH_dom"/>
</dbReference>
<dbReference type="GO" id="GO:0005739">
    <property type="term" value="C:mitochondrion"/>
    <property type="evidence" value="ECO:0007669"/>
    <property type="project" value="TreeGrafter"/>
</dbReference>
<dbReference type="GO" id="GO:0016020">
    <property type="term" value="C:membrane"/>
    <property type="evidence" value="ECO:0007669"/>
    <property type="project" value="TreeGrafter"/>
</dbReference>
<name>A0A835U103_9PASS</name>
<dbReference type="PANTHER" id="PTHR22948:SF65">
    <property type="entry name" value="A-KINASE ANCHORING PROTEIN 1"/>
    <property type="match status" value="1"/>
</dbReference>
<dbReference type="Gene3D" id="3.30.1370.10">
    <property type="entry name" value="K Homology domain, type 1"/>
    <property type="match status" value="1"/>
</dbReference>
<dbReference type="EMBL" id="JADDUC020000024">
    <property type="protein sequence ID" value="KAI1231714.1"/>
    <property type="molecule type" value="Genomic_DNA"/>
</dbReference>
<reference evidence="6" key="3">
    <citation type="submission" date="2022-01" db="EMBL/GenBank/DDBJ databases">
        <authorList>
            <person name="Rubenstein D.R."/>
        </authorList>
    </citation>
    <scope>NUCLEOTIDE SEQUENCE</scope>
    <source>
        <strain evidence="6">SS15</strain>
        <tissue evidence="6">Liver</tissue>
    </source>
</reference>
<evidence type="ECO:0000256" key="2">
    <source>
        <dbReference type="SAM" id="MobiDB-lite"/>
    </source>
</evidence>
<feature type="region of interest" description="Disordered" evidence="2">
    <location>
        <begin position="259"/>
        <end position="282"/>
    </location>
</feature>
<dbReference type="OrthoDB" id="10069557at2759"/>
<sequence>MLKALGNGVLPFKGRGGEPCRVPRNAVVQLGSEPSPVLEEPAVLEAVLGAGLTCRGGKGKLSAEMRKGELCKMALRFRNFVPYAIPGVLALLGCWWIYSWRKKHSGYCNQQAIAIEREKQEAVAESDSRPKAEACVPRRLPLVWEEECLEKPAPTSPLPAGPTTPSPLCPAHERPDLSRDLPELSAATAGPCTREDDSEKLESIGSREGSAVPARASLPLLSESMECHHGVLSHTLGQGSGANQGQQPPLTRESLGVREDISSTEQSDESTFKPPKEKQMPGIVQSDAGSVTACCLGLEKEANAPQAFLNEAEVVSGHEDSAVSVLPGSSESACPKQSREEEMSESITGTIPACQKDTEPKDELEREKTGGVSLDKEVEKIEQVAIQIISKVILAATEEVLSGSAGDASPWLCQATASRAEAPLGVESVAASGQVLVEGATAADESVAVGSSAEEQDQGVTDCSSHGCWGSPVQENTEDCGVKSQMCRESPGVDRTHVENSLEKSPLATEDSGYGAHTPGGETSVEEPLQSTVLSVTSDQHSDSLNTSSAPDTSAEQSLLPGEIPCAPGLPEGSTVPYSNGILREDGPDLSQECSSAPGTDGDHSEGSDVNSVDFVDSGSAMRKTVARQNAKLEGGSSKPDFVIWEIEVPKELVGRLIGKQGRFMSYLRQASGAKIYVSTLPYFRDSQVCHIEGTSHQVEKVLSLIGKKFKELCLTNIYTLPPPMPLPLHSLLVSAWLFLPDGVTVEVVVAHQVDAGHLFLQQHTHPTFHVLRSLDQQMFACYSQPEIPTLPTPLVLSVQLQAWMGHGSGLKSSATSRRPMKWSSNTWTMEDMIKSDFLTLPFQGAEVLLDNVVPLPDEDHFSPEADTAVSEMTRGAVLVAQVTNYDSVTGLPLIQLWNLMGDEVVSINRTLVERGFARWLDY</sequence>
<feature type="compositionally biased region" description="Pro residues" evidence="2">
    <location>
        <begin position="154"/>
        <end position="168"/>
    </location>
</feature>
<dbReference type="Pfam" id="PF00013">
    <property type="entry name" value="KH_1"/>
    <property type="match status" value="1"/>
</dbReference>